<comment type="caution">
    <text evidence="1">The sequence shown here is derived from an EMBL/GenBank/DDBJ whole genome shotgun (WGS) entry which is preliminary data.</text>
</comment>
<name>A0A660SDK8_UNCW3</name>
<organism evidence="1 2">
    <name type="scientific">candidate division WOR-3 bacterium</name>
    <dbReference type="NCBI Taxonomy" id="2052148"/>
    <lineage>
        <taxon>Bacteria</taxon>
        <taxon>Bacteria division WOR-3</taxon>
    </lineage>
</organism>
<protein>
    <submittedName>
        <fullName evidence="1">Uncharacterized protein</fullName>
    </submittedName>
</protein>
<dbReference type="AlphaFoldDB" id="A0A660SDK8"/>
<sequence>MAQMVTIPKEVVISMLKALPERVLLDIFWKVLVAYDTSPLTPGEKRVIRKAKADLKQGNTIRWEDIR</sequence>
<gene>
    <name evidence="1" type="ORF">DRP53_09755</name>
</gene>
<evidence type="ECO:0000313" key="2">
    <source>
        <dbReference type="Proteomes" id="UP000268469"/>
    </source>
</evidence>
<reference evidence="1 2" key="1">
    <citation type="submission" date="2018-06" db="EMBL/GenBank/DDBJ databases">
        <title>Extensive metabolic versatility and redundancy in microbially diverse, dynamic hydrothermal sediments.</title>
        <authorList>
            <person name="Dombrowski N."/>
            <person name="Teske A."/>
            <person name="Baker B.J."/>
        </authorList>
    </citation>
    <scope>NUCLEOTIDE SEQUENCE [LARGE SCALE GENOMIC DNA]</scope>
    <source>
        <strain evidence="1">B36_G15</strain>
    </source>
</reference>
<dbReference type="EMBL" id="QNBE01000122">
    <property type="protein sequence ID" value="RKX68888.1"/>
    <property type="molecule type" value="Genomic_DNA"/>
</dbReference>
<accession>A0A660SDK8</accession>
<dbReference type="Proteomes" id="UP000268469">
    <property type="component" value="Unassembled WGS sequence"/>
</dbReference>
<proteinExistence type="predicted"/>
<evidence type="ECO:0000313" key="1">
    <source>
        <dbReference type="EMBL" id="RKX68888.1"/>
    </source>
</evidence>